<dbReference type="GO" id="GO:0000976">
    <property type="term" value="F:transcription cis-regulatory region binding"/>
    <property type="evidence" value="ECO:0007669"/>
    <property type="project" value="TreeGrafter"/>
</dbReference>
<keyword evidence="1" id="KW-0805">Transcription regulation</keyword>
<evidence type="ECO:0000313" key="5">
    <source>
        <dbReference type="EMBL" id="MDI6448871.1"/>
    </source>
</evidence>
<evidence type="ECO:0000256" key="1">
    <source>
        <dbReference type="ARBA" id="ARBA00023015"/>
    </source>
</evidence>
<keyword evidence="6" id="KW-1185">Reference proteome</keyword>
<dbReference type="InterPro" id="IPR046335">
    <property type="entry name" value="LacI/GalR-like_sensor"/>
</dbReference>
<dbReference type="InterPro" id="IPR028082">
    <property type="entry name" value="Peripla_BP_I"/>
</dbReference>
<feature type="domain" description="HTH araC/xylS-type" evidence="4">
    <location>
        <begin position="291"/>
        <end position="390"/>
    </location>
</feature>
<organism evidence="5 6">
    <name type="scientific">Anaerobaca lacustris</name>
    <dbReference type="NCBI Taxonomy" id="3044600"/>
    <lineage>
        <taxon>Bacteria</taxon>
        <taxon>Pseudomonadati</taxon>
        <taxon>Planctomycetota</taxon>
        <taxon>Phycisphaerae</taxon>
        <taxon>Sedimentisphaerales</taxon>
        <taxon>Anaerobacaceae</taxon>
        <taxon>Anaerobaca</taxon>
    </lineage>
</organism>
<keyword evidence="2" id="KW-0238">DNA-binding</keyword>
<dbReference type="Gene3D" id="1.10.10.60">
    <property type="entry name" value="Homeodomain-like"/>
    <property type="match status" value="1"/>
</dbReference>
<keyword evidence="3" id="KW-0804">Transcription</keyword>
<dbReference type="SMART" id="SM00342">
    <property type="entry name" value="HTH_ARAC"/>
    <property type="match status" value="1"/>
</dbReference>
<dbReference type="Gene3D" id="3.40.50.2300">
    <property type="match status" value="2"/>
</dbReference>
<sequence>MHEHRRVLLMMETSRSYGRSILRGVAKYARAHGPWIFHRPAPFYWGNTGRRQFLERFLRLDLDGAIVREQSRREWTDRLLSGGLPVVVAPYSEPFAGIPNILTDDRAIGTLAADHLLRRGFRHFAYCGFGDAYFWSRRRGRSFCDRVKEAGFEPHCFDFDHSKPASERSWQSQQRTLVDWLKSLPQPVGLMACNDDQSQCVLEACKTAELHVPEQVAIIGLGNDDLVCDMATPRLSSIALSAQKAGYEAAAVLDRQMQGQSVAAPTIVVRPSHVVARQSTNVFAVEDRYVLAALRFIHRRAGKEALQVDDVLDAVSISRRSLYDRFARTLGRSPHEEIQRVRVDRFTRLLVTTDLSVSQIASALGCADAKNLARYFKRATGMTPLSYRNLHGRR</sequence>
<dbReference type="PROSITE" id="PS01124">
    <property type="entry name" value="HTH_ARAC_FAMILY_2"/>
    <property type="match status" value="1"/>
</dbReference>
<dbReference type="Proteomes" id="UP001431776">
    <property type="component" value="Unassembled WGS sequence"/>
</dbReference>
<dbReference type="Pfam" id="PF13377">
    <property type="entry name" value="Peripla_BP_3"/>
    <property type="match status" value="1"/>
</dbReference>
<dbReference type="CDD" id="cd01543">
    <property type="entry name" value="PBP1_XylR"/>
    <property type="match status" value="1"/>
</dbReference>
<comment type="caution">
    <text evidence="5">The sequence shown here is derived from an EMBL/GenBank/DDBJ whole genome shotgun (WGS) entry which is preliminary data.</text>
</comment>
<dbReference type="InterPro" id="IPR018060">
    <property type="entry name" value="HTH_AraC"/>
</dbReference>
<proteinExistence type="predicted"/>
<name>A0AAW6TYB0_9BACT</name>
<dbReference type="SUPFAM" id="SSF46689">
    <property type="entry name" value="Homeodomain-like"/>
    <property type="match status" value="1"/>
</dbReference>
<accession>A0AAW6TYB0</accession>
<evidence type="ECO:0000256" key="3">
    <source>
        <dbReference type="ARBA" id="ARBA00023163"/>
    </source>
</evidence>
<dbReference type="AlphaFoldDB" id="A0AAW6TYB0"/>
<dbReference type="PANTHER" id="PTHR30146">
    <property type="entry name" value="LACI-RELATED TRANSCRIPTIONAL REPRESSOR"/>
    <property type="match status" value="1"/>
</dbReference>
<gene>
    <name evidence="5" type="ORF">QJ522_07415</name>
</gene>
<evidence type="ECO:0000256" key="2">
    <source>
        <dbReference type="ARBA" id="ARBA00023125"/>
    </source>
</evidence>
<dbReference type="InterPro" id="IPR009057">
    <property type="entry name" value="Homeodomain-like_sf"/>
</dbReference>
<dbReference type="SUPFAM" id="SSF53822">
    <property type="entry name" value="Periplasmic binding protein-like I"/>
    <property type="match status" value="1"/>
</dbReference>
<dbReference type="GO" id="GO:0003700">
    <property type="term" value="F:DNA-binding transcription factor activity"/>
    <property type="evidence" value="ECO:0007669"/>
    <property type="project" value="InterPro"/>
</dbReference>
<dbReference type="RefSeq" id="WP_349244281.1">
    <property type="nucleotide sequence ID" value="NZ_JASCXX010000007.1"/>
</dbReference>
<evidence type="ECO:0000313" key="6">
    <source>
        <dbReference type="Proteomes" id="UP001431776"/>
    </source>
</evidence>
<dbReference type="PANTHER" id="PTHR30146:SF24">
    <property type="entry name" value="XYLOSE OPERON REGULATORY PROTEIN"/>
    <property type="match status" value="1"/>
</dbReference>
<protein>
    <submittedName>
        <fullName evidence="5">XylR family transcriptional regulator</fullName>
    </submittedName>
</protein>
<dbReference type="Pfam" id="PF12833">
    <property type="entry name" value="HTH_18"/>
    <property type="match status" value="1"/>
</dbReference>
<dbReference type="EMBL" id="JASCXX010000007">
    <property type="protein sequence ID" value="MDI6448871.1"/>
    <property type="molecule type" value="Genomic_DNA"/>
</dbReference>
<evidence type="ECO:0000259" key="4">
    <source>
        <dbReference type="PROSITE" id="PS01124"/>
    </source>
</evidence>
<reference evidence="5" key="1">
    <citation type="submission" date="2023-05" db="EMBL/GenBank/DDBJ databases">
        <title>Anaerotaeda fermentans gen. nov., sp. nov., a novel anaerobic planctomycete of the new family within the order Sedimentisphaerales isolated from Taman Peninsula, Russia.</title>
        <authorList>
            <person name="Khomyakova M.A."/>
            <person name="Merkel A.Y."/>
            <person name="Slobodkin A.I."/>
        </authorList>
    </citation>
    <scope>NUCLEOTIDE SEQUENCE</scope>
    <source>
        <strain evidence="5">M17dextr</strain>
    </source>
</reference>